<sequence length="374" mass="40946">MSLFLEYHLIQNFAPSNLNRDDTGSPKDAIFGGHRRARISSQSWKRSVRQDFANLQLLPENLGVRTKKLQSLLADRLSGKGTDEEVATKIEIALAAAGLKLEENGKTQYLLFLGEQEIAAFAELVEQYWDSLVAGEAKGKKEAKAALPKEITDKAKEILNGGKAVDVALFGRMLADLPKANQDAACQVAHAISTHRAEREFDYFTAVDDKGDEDETGAGMIGQVEFNSATFYRYAVLDANKLLGNLQQDRELALSAIEAFTLAMARAIPSGKQNSFAAHNPPQFIGICLRRTTPLSLANAFEKPVRATMDTSLSEQSVKALAAYEEQLASVYGSDDDQWIYLDLTALWEKGASTTNLSELAQKAKALIAAQLKE</sequence>
<reference evidence="1 2" key="1">
    <citation type="submission" date="2016-10" db="EMBL/GenBank/DDBJ databases">
        <authorList>
            <person name="de Groot N.N."/>
        </authorList>
    </citation>
    <scope>NUCLEOTIDE SEQUENCE [LARGE SCALE GENOMIC DNA]</scope>
    <source>
        <strain evidence="1 2">JCM 18415</strain>
    </source>
</reference>
<evidence type="ECO:0000313" key="2">
    <source>
        <dbReference type="Proteomes" id="UP000242815"/>
    </source>
</evidence>
<accession>A0A1I6BQ75</accession>
<proteinExistence type="predicted"/>
<protein>
    <submittedName>
        <fullName evidence="1">CRISPR system Cascade subunit CasC</fullName>
    </submittedName>
</protein>
<dbReference type="InterPro" id="IPR010148">
    <property type="entry name" value="CRISPR-assoc_prot_CT1975"/>
</dbReference>
<dbReference type="Proteomes" id="UP000242815">
    <property type="component" value="Unassembled WGS sequence"/>
</dbReference>
<dbReference type="NCBIfam" id="TIGR01869">
    <property type="entry name" value="casC_Cse4"/>
    <property type="match status" value="1"/>
</dbReference>
<dbReference type="OrthoDB" id="5291250at2"/>
<evidence type="ECO:0000313" key="1">
    <source>
        <dbReference type="EMBL" id="SFQ83063.1"/>
    </source>
</evidence>
<gene>
    <name evidence="1" type="ORF">SAMN05216578_105160</name>
</gene>
<organism evidence="1 2">
    <name type="scientific">Halopseudomonas formosensis</name>
    <dbReference type="NCBI Taxonomy" id="1002526"/>
    <lineage>
        <taxon>Bacteria</taxon>
        <taxon>Pseudomonadati</taxon>
        <taxon>Pseudomonadota</taxon>
        <taxon>Gammaproteobacteria</taxon>
        <taxon>Pseudomonadales</taxon>
        <taxon>Pseudomonadaceae</taxon>
        <taxon>Halopseudomonas</taxon>
    </lineage>
</organism>
<dbReference type="Pfam" id="PF09344">
    <property type="entry name" value="Cas_CT1975"/>
    <property type="match status" value="1"/>
</dbReference>
<dbReference type="EMBL" id="FOYD01000005">
    <property type="protein sequence ID" value="SFQ83063.1"/>
    <property type="molecule type" value="Genomic_DNA"/>
</dbReference>
<dbReference type="RefSeq" id="WP_090538849.1">
    <property type="nucleotide sequence ID" value="NZ_FOYD01000005.1"/>
</dbReference>
<name>A0A1I6BQ75_9GAMM</name>
<dbReference type="AlphaFoldDB" id="A0A1I6BQ75"/>
<dbReference type="STRING" id="1002526.SAMN05216578_105160"/>